<dbReference type="HOGENOM" id="CLU_2937004_0_0_10"/>
<keyword evidence="1" id="KW-0812">Transmembrane</keyword>
<keyword evidence="1" id="KW-0472">Membrane</keyword>
<accession>W8VS45</accession>
<dbReference type="Proteomes" id="UP000031760">
    <property type="component" value="Chromosome"/>
</dbReference>
<evidence type="ECO:0000256" key="1">
    <source>
        <dbReference type="SAM" id="Phobius"/>
    </source>
</evidence>
<organism evidence="2 3">
    <name type="scientific">Nonlabens marinus S1-08</name>
    <dbReference type="NCBI Taxonomy" id="1454201"/>
    <lineage>
        <taxon>Bacteria</taxon>
        <taxon>Pseudomonadati</taxon>
        <taxon>Bacteroidota</taxon>
        <taxon>Flavobacteriia</taxon>
        <taxon>Flavobacteriales</taxon>
        <taxon>Flavobacteriaceae</taxon>
        <taxon>Nonlabens</taxon>
    </lineage>
</organism>
<proteinExistence type="predicted"/>
<evidence type="ECO:0000313" key="3">
    <source>
        <dbReference type="Proteomes" id="UP000031760"/>
    </source>
</evidence>
<keyword evidence="1" id="KW-1133">Transmembrane helix</keyword>
<feature type="transmembrane region" description="Helical" evidence="1">
    <location>
        <begin position="35"/>
        <end position="54"/>
    </location>
</feature>
<gene>
    <name evidence="2" type="ORF">NMS_1996</name>
</gene>
<protein>
    <submittedName>
        <fullName evidence="2">Uncharacterized protein</fullName>
    </submittedName>
</protein>
<dbReference type="EMBL" id="AP014548">
    <property type="protein sequence ID" value="BAO56005.1"/>
    <property type="molecule type" value="Genomic_DNA"/>
</dbReference>
<name>W8VS45_9FLAO</name>
<keyword evidence="3" id="KW-1185">Reference proteome</keyword>
<dbReference type="KEGG" id="nmf:NMS_1996"/>
<reference evidence="2 3" key="1">
    <citation type="journal article" date="2014" name="Proc. Natl. Acad. Sci. U.S.A.">
        <title>Functional characterization of flavobacteria rhodopsins reveals a unique class of light-driven chloride pump in bacteria.</title>
        <authorList>
            <person name="Yoshizawa S."/>
            <person name="Kumagai Y."/>
            <person name="Kim H."/>
            <person name="Ogura Y."/>
            <person name="Hayashi T."/>
            <person name="Iwasaki W."/>
            <person name="DeLong E.F."/>
            <person name="Kogure K."/>
        </authorList>
    </citation>
    <scope>NUCLEOTIDE SEQUENCE [LARGE SCALE GENOMIC DNA]</scope>
    <source>
        <strain evidence="2 3">S1-08</strain>
    </source>
</reference>
<dbReference type="AlphaFoldDB" id="W8VS45"/>
<sequence length="60" mass="6863">MVRAVNRFPQYSQVFGMCRLVLIYGAIYAEVVQRGALWCIISLCFLIIIFGQQIHKVGND</sequence>
<evidence type="ECO:0000313" key="2">
    <source>
        <dbReference type="EMBL" id="BAO56005.1"/>
    </source>
</evidence>